<dbReference type="PROSITE" id="PS51257">
    <property type="entry name" value="PROKAR_LIPOPROTEIN"/>
    <property type="match status" value="1"/>
</dbReference>
<dbReference type="Pfam" id="PF06612">
    <property type="entry name" value="DUF1146"/>
    <property type="match status" value="1"/>
</dbReference>
<dbReference type="Proteomes" id="UP000800303">
    <property type="component" value="Unassembled WGS sequence"/>
</dbReference>
<gene>
    <name evidence="2" type="ORF">GYN08_12550</name>
</gene>
<accession>A0ABX0F6Z0</accession>
<keyword evidence="1" id="KW-0812">Transmembrane</keyword>
<comment type="caution">
    <text evidence="2">The sequence shown here is derived from an EMBL/GenBank/DDBJ whole genome shotgun (WGS) entry which is preliminary data.</text>
</comment>
<feature type="transmembrane region" description="Helical" evidence="1">
    <location>
        <begin position="20"/>
        <end position="40"/>
    </location>
</feature>
<protein>
    <submittedName>
        <fullName evidence="2">DUF1146 domain-containing protein</fullName>
    </submittedName>
</protein>
<dbReference type="EMBL" id="JAAFGS010000004">
    <property type="protein sequence ID" value="NGZ76150.1"/>
    <property type="molecule type" value="Genomic_DNA"/>
</dbReference>
<name>A0ABX0F6Z0_9BACL</name>
<keyword evidence="1" id="KW-0472">Membrane</keyword>
<evidence type="ECO:0000256" key="1">
    <source>
        <dbReference type="SAM" id="Phobius"/>
    </source>
</evidence>
<keyword evidence="3" id="KW-1185">Reference proteome</keyword>
<dbReference type="InterPro" id="IPR009526">
    <property type="entry name" value="DUF1146"/>
</dbReference>
<dbReference type="NCBIfam" id="TIGR02327">
    <property type="entry name" value="int_mem_ywzB"/>
    <property type="match status" value="1"/>
</dbReference>
<keyword evidence="1" id="KW-1133">Transmembrane helix</keyword>
<reference evidence="2 3" key="1">
    <citation type="submission" date="2020-01" db="EMBL/GenBank/DDBJ databases">
        <title>Polyphasic characterisation and genomic insights into a novel alkali tolerant bacterium VR-M41.</title>
        <authorList>
            <person name="Vemuluri V.R."/>
        </authorList>
    </citation>
    <scope>NUCLEOTIDE SEQUENCE [LARGE SCALE GENOMIC DNA]</scope>
    <source>
        <strain evidence="2 3">VR-M41</strain>
    </source>
</reference>
<evidence type="ECO:0000313" key="3">
    <source>
        <dbReference type="Proteomes" id="UP000800303"/>
    </source>
</evidence>
<evidence type="ECO:0000313" key="2">
    <source>
        <dbReference type="EMBL" id="NGZ76150.1"/>
    </source>
</evidence>
<sequence length="90" mass="10013">MKGAWTMAENALASFSQTGISGILSMAISLGCIILAWWALQNLKLDLFIRHPQSPQGKMLHVLLAIVLGHFVANFILEYIGWSQLLRLSF</sequence>
<feature type="transmembrane region" description="Helical" evidence="1">
    <location>
        <begin position="60"/>
        <end position="82"/>
    </location>
</feature>
<proteinExistence type="predicted"/>
<organism evidence="2 3">
    <name type="scientific">Saccharibacillus alkalitolerans</name>
    <dbReference type="NCBI Taxonomy" id="2705290"/>
    <lineage>
        <taxon>Bacteria</taxon>
        <taxon>Bacillati</taxon>
        <taxon>Bacillota</taxon>
        <taxon>Bacilli</taxon>
        <taxon>Bacillales</taxon>
        <taxon>Paenibacillaceae</taxon>
        <taxon>Saccharibacillus</taxon>
    </lineage>
</organism>